<feature type="transmembrane region" description="Helical" evidence="1">
    <location>
        <begin position="172"/>
        <end position="192"/>
    </location>
</feature>
<dbReference type="InterPro" id="IPR050879">
    <property type="entry name" value="Acyltransferase_3"/>
</dbReference>
<dbReference type="EMBL" id="JASZZN010000022">
    <property type="protein sequence ID" value="MDM4018460.1"/>
    <property type="molecule type" value="Genomic_DNA"/>
</dbReference>
<feature type="transmembrane region" description="Helical" evidence="1">
    <location>
        <begin position="43"/>
        <end position="62"/>
    </location>
</feature>
<dbReference type="Proteomes" id="UP001239462">
    <property type="component" value="Unassembled WGS sequence"/>
</dbReference>
<feature type="domain" description="Acyltransferase 3" evidence="2">
    <location>
        <begin position="6"/>
        <end position="368"/>
    </location>
</feature>
<feature type="transmembrane region" description="Helical" evidence="1">
    <location>
        <begin position="145"/>
        <end position="165"/>
    </location>
</feature>
<keyword evidence="4" id="KW-1185">Reference proteome</keyword>
<feature type="transmembrane region" description="Helical" evidence="1">
    <location>
        <begin position="276"/>
        <end position="300"/>
    </location>
</feature>
<feature type="transmembrane region" description="Helical" evidence="1">
    <location>
        <begin position="350"/>
        <end position="372"/>
    </location>
</feature>
<dbReference type="Pfam" id="PF01757">
    <property type="entry name" value="Acyl_transf_3"/>
    <property type="match status" value="1"/>
</dbReference>
<dbReference type="PANTHER" id="PTHR23028:SF53">
    <property type="entry name" value="ACYL_TRANSF_3 DOMAIN-CONTAINING PROTEIN"/>
    <property type="match status" value="1"/>
</dbReference>
<feature type="transmembrane region" description="Helical" evidence="1">
    <location>
        <begin position="92"/>
        <end position="112"/>
    </location>
</feature>
<dbReference type="PANTHER" id="PTHR23028">
    <property type="entry name" value="ACETYLTRANSFERASE"/>
    <property type="match status" value="1"/>
</dbReference>
<keyword evidence="1" id="KW-0812">Transmembrane</keyword>
<dbReference type="EC" id="2.3.-.-" evidence="3"/>
<gene>
    <name evidence="3" type="ORF">QTN89_23620</name>
</gene>
<accession>A0ABT7PPM6</accession>
<reference evidence="3 4" key="1">
    <citation type="submission" date="2023-06" db="EMBL/GenBank/DDBJ databases">
        <title>Roseiconus lacunae JC819 isolated from Gulf of Mannar region, Tamil Nadu.</title>
        <authorList>
            <person name="Pk S."/>
            <person name="Ch S."/>
            <person name="Ch V.R."/>
        </authorList>
    </citation>
    <scope>NUCLEOTIDE SEQUENCE [LARGE SCALE GENOMIC DNA]</scope>
    <source>
        <strain evidence="3 4">JC819</strain>
    </source>
</reference>
<feature type="transmembrane region" description="Helical" evidence="1">
    <location>
        <begin position="204"/>
        <end position="222"/>
    </location>
</feature>
<keyword evidence="1" id="KW-0472">Membrane</keyword>
<keyword evidence="1" id="KW-1133">Transmembrane helix</keyword>
<dbReference type="RefSeq" id="WP_289166311.1">
    <property type="nucleotide sequence ID" value="NZ_JASZZN010000022.1"/>
</dbReference>
<feature type="transmembrane region" description="Helical" evidence="1">
    <location>
        <begin position="234"/>
        <end position="256"/>
    </location>
</feature>
<keyword evidence="3" id="KW-0012">Acyltransferase</keyword>
<protein>
    <submittedName>
        <fullName evidence="3">Acyltransferase</fullName>
        <ecNumber evidence="3">2.3.-.-</ecNumber>
    </submittedName>
</protein>
<evidence type="ECO:0000313" key="4">
    <source>
        <dbReference type="Proteomes" id="UP001239462"/>
    </source>
</evidence>
<sequence length="398" mass="45416">MNDRLQSIDMLRGLAILAVLAIHCPHDAPGGFRENIWFLPSFLAGYGYLGVHLFVLISGFCIHRRAAVGVANTGEYRLDWGKFWKRRIWRLYPPYVVAIVISLVAATVHQRFVVNHEQIGWDLLLHLTMLHNLTEFGTSLGNGSLWSLGMEEQLYAGYVLLILLFRRSSTMMLLCIIGIVTIGWRLSMPVAGPLNLGPFQLGKWYLWPLMFWLHWTLGAIAVEVAEGIRTVPRWCSSISLACIALLIAMLLNRQFVELFIATKGTISNGVLIAGWWQPWIFTTSELFALLGFYIGLNWLIEKEGSCWTTHRVARYLAYLGRVSYSVYLVHIPIIYTLEMYVTLQPIGWQWLVRMILFVGTSIIGGLAFFHVIEKRFVQGKSPIKWSHPRLRTKVISHA</sequence>
<feature type="transmembrane region" description="Helical" evidence="1">
    <location>
        <begin position="312"/>
        <end position="335"/>
    </location>
</feature>
<evidence type="ECO:0000313" key="3">
    <source>
        <dbReference type="EMBL" id="MDM4018460.1"/>
    </source>
</evidence>
<name>A0ABT7PPM6_9BACT</name>
<dbReference type="InterPro" id="IPR002656">
    <property type="entry name" value="Acyl_transf_3_dom"/>
</dbReference>
<evidence type="ECO:0000256" key="1">
    <source>
        <dbReference type="SAM" id="Phobius"/>
    </source>
</evidence>
<comment type="caution">
    <text evidence="3">The sequence shown here is derived from an EMBL/GenBank/DDBJ whole genome shotgun (WGS) entry which is preliminary data.</text>
</comment>
<evidence type="ECO:0000259" key="2">
    <source>
        <dbReference type="Pfam" id="PF01757"/>
    </source>
</evidence>
<organism evidence="3 4">
    <name type="scientific">Roseiconus lacunae</name>
    <dbReference type="NCBI Taxonomy" id="2605694"/>
    <lineage>
        <taxon>Bacteria</taxon>
        <taxon>Pseudomonadati</taxon>
        <taxon>Planctomycetota</taxon>
        <taxon>Planctomycetia</taxon>
        <taxon>Pirellulales</taxon>
        <taxon>Pirellulaceae</taxon>
        <taxon>Roseiconus</taxon>
    </lineage>
</organism>
<keyword evidence="3" id="KW-0808">Transferase</keyword>
<proteinExistence type="predicted"/>
<dbReference type="GO" id="GO:0016746">
    <property type="term" value="F:acyltransferase activity"/>
    <property type="evidence" value="ECO:0007669"/>
    <property type="project" value="UniProtKB-KW"/>
</dbReference>